<dbReference type="AlphaFoldDB" id="U5NDT0"/>
<organism evidence="2 3">
    <name type="scientific">Candidatus Symbiobacter mobilis CR</name>
    <dbReference type="NCBI Taxonomy" id="946483"/>
    <lineage>
        <taxon>Bacteria</taxon>
        <taxon>Pseudomonadati</taxon>
        <taxon>Pseudomonadota</taxon>
        <taxon>Betaproteobacteria</taxon>
        <taxon>Burkholderiales</taxon>
        <taxon>Comamonadaceae</taxon>
    </lineage>
</organism>
<dbReference type="Pfam" id="PF26468">
    <property type="entry name" value="GIY_YIG_3"/>
    <property type="match status" value="1"/>
</dbReference>
<evidence type="ECO:0000259" key="1">
    <source>
        <dbReference type="Pfam" id="PF26468"/>
    </source>
</evidence>
<accession>U5NDT0</accession>
<protein>
    <recommendedName>
        <fullName evidence="1">GIY-YIG domain-containing protein</fullName>
    </recommendedName>
</protein>
<feature type="domain" description="GIY-YIG" evidence="1">
    <location>
        <begin position="6"/>
        <end position="233"/>
    </location>
</feature>
<gene>
    <name evidence="2" type="ORF">Cenrod_2255</name>
</gene>
<dbReference type="EMBL" id="CP004885">
    <property type="protein sequence ID" value="AGX88319.1"/>
    <property type="molecule type" value="Genomic_DNA"/>
</dbReference>
<dbReference type="Proteomes" id="UP000017184">
    <property type="component" value="Chromosome"/>
</dbReference>
<keyword evidence="3" id="KW-1185">Reference proteome</keyword>
<reference evidence="2 3" key="1">
    <citation type="journal article" date="2013" name="Genome Biol.">
        <title>Genomic analysis reveals key aspects of prokaryotic symbiosis in the phototrophic consortium "Chlorochromatium aggregatum".</title>
        <authorList>
            <person name="Liu Z."/>
            <person name="Muller J."/>
            <person name="Li T."/>
            <person name="Alvey R.M."/>
            <person name="Vogl K."/>
            <person name="Frigaard N.U."/>
            <person name="Rockwell N.C."/>
            <person name="Boyd E.S."/>
            <person name="Tomsho L.P."/>
            <person name="Schuster S.C."/>
            <person name="Henke P."/>
            <person name="Rohde M."/>
            <person name="Overmann J."/>
            <person name="Bryant D.A."/>
        </authorList>
    </citation>
    <scope>NUCLEOTIDE SEQUENCE [LARGE SCALE GENOMIC DNA]</scope>
    <source>
        <strain evidence="2">CR</strain>
    </source>
</reference>
<dbReference type="STRING" id="946483.Cenrod_2255"/>
<evidence type="ECO:0000313" key="2">
    <source>
        <dbReference type="EMBL" id="AGX88319.1"/>
    </source>
</evidence>
<sequence>MAPHEQRLQNMRDFYHILEELQQKVGGRRVLANCNGRMHWPQRGVYFFFEPGEYRSHSGDGDRIVRVGTHALNPNSRTTLWNRLMQHRGTVHPLGGNHRGSIFRLLVGQSLIQRNGYQDYPHWGMGNNAPSEIRESERPLEREVSQAIGAMPFLWLAVEDAPGPQSLRGCIERNAIAMLSNFHKDAIDPPSENWLGKDCDRETVRLSGLWNSNHVQDGYDPRFLEVMHNAVEQM</sequence>
<dbReference type="KEGG" id="cbx:Cenrod_2255"/>
<name>U5NDT0_9BURK</name>
<dbReference type="HOGENOM" id="CLU_1179129_0_0_4"/>
<dbReference type="RefSeq" id="WP_022775716.1">
    <property type="nucleotide sequence ID" value="NC_022576.1"/>
</dbReference>
<dbReference type="eggNOG" id="ENOG5031QVI">
    <property type="taxonomic scope" value="Bacteria"/>
</dbReference>
<dbReference type="PATRIC" id="fig|946483.4.peg.2273"/>
<proteinExistence type="predicted"/>
<evidence type="ECO:0000313" key="3">
    <source>
        <dbReference type="Proteomes" id="UP000017184"/>
    </source>
</evidence>
<dbReference type="InterPro" id="IPR058782">
    <property type="entry name" value="GIY_YIG_3"/>
</dbReference>